<name>A0A1D1V226_RAMVA</name>
<accession>A0A1D1V226</accession>
<keyword evidence="4" id="KW-0472">Membrane</keyword>
<evidence type="ECO:0000313" key="7">
    <source>
        <dbReference type="Proteomes" id="UP000186922"/>
    </source>
</evidence>
<keyword evidence="3" id="KW-1133">Transmembrane helix</keyword>
<dbReference type="InterPro" id="IPR001828">
    <property type="entry name" value="ANF_lig-bd_rcpt"/>
</dbReference>
<evidence type="ECO:0000256" key="2">
    <source>
        <dbReference type="ARBA" id="ARBA00022692"/>
    </source>
</evidence>
<dbReference type="InterPro" id="IPR028082">
    <property type="entry name" value="Peripla_BP_I"/>
</dbReference>
<proteinExistence type="predicted"/>
<organism evidence="6 7">
    <name type="scientific">Ramazzottius varieornatus</name>
    <name type="common">Water bear</name>
    <name type="synonym">Tardigrade</name>
    <dbReference type="NCBI Taxonomy" id="947166"/>
    <lineage>
        <taxon>Eukaryota</taxon>
        <taxon>Metazoa</taxon>
        <taxon>Ecdysozoa</taxon>
        <taxon>Tardigrada</taxon>
        <taxon>Eutardigrada</taxon>
        <taxon>Parachela</taxon>
        <taxon>Hypsibioidea</taxon>
        <taxon>Ramazzottiidae</taxon>
        <taxon>Ramazzottius</taxon>
    </lineage>
</organism>
<dbReference type="Gene3D" id="3.40.50.2300">
    <property type="match status" value="1"/>
</dbReference>
<feature type="domain" description="Receptor ligand binding region" evidence="5">
    <location>
        <begin position="50"/>
        <end position="252"/>
    </location>
</feature>
<protein>
    <recommendedName>
        <fullName evidence="5">Receptor ligand binding region domain-containing protein</fullName>
    </recommendedName>
</protein>
<dbReference type="Proteomes" id="UP000186922">
    <property type="component" value="Unassembled WGS sequence"/>
</dbReference>
<reference evidence="6 7" key="1">
    <citation type="journal article" date="2016" name="Nat. Commun.">
        <title>Extremotolerant tardigrade genome and improved radiotolerance of human cultured cells by tardigrade-unique protein.</title>
        <authorList>
            <person name="Hashimoto T."/>
            <person name="Horikawa D.D."/>
            <person name="Saito Y."/>
            <person name="Kuwahara H."/>
            <person name="Kozuka-Hata H."/>
            <person name="Shin-I T."/>
            <person name="Minakuchi Y."/>
            <person name="Ohishi K."/>
            <person name="Motoyama A."/>
            <person name="Aizu T."/>
            <person name="Enomoto A."/>
            <person name="Kondo K."/>
            <person name="Tanaka S."/>
            <person name="Hara Y."/>
            <person name="Koshikawa S."/>
            <person name="Sagara H."/>
            <person name="Miura T."/>
            <person name="Yokobori S."/>
            <person name="Miyagawa K."/>
            <person name="Suzuki Y."/>
            <person name="Kubo T."/>
            <person name="Oyama M."/>
            <person name="Kohara Y."/>
            <person name="Fujiyama A."/>
            <person name="Arakawa K."/>
            <person name="Katayama T."/>
            <person name="Toyoda A."/>
            <person name="Kunieda T."/>
        </authorList>
    </citation>
    <scope>NUCLEOTIDE SEQUENCE [LARGE SCALE GENOMIC DNA]</scope>
    <source>
        <strain evidence="6 7">YOKOZUNA-1</strain>
    </source>
</reference>
<evidence type="ECO:0000256" key="4">
    <source>
        <dbReference type="ARBA" id="ARBA00023136"/>
    </source>
</evidence>
<sequence length="258" mass="28886">MDIPLLMVFFALICGKLEFKILKRRTVSLNLTVCWLLEDDSYYSTYERLAAAVDLAIEHSNSYILPEHIKLQLVFQSAGPSCSNTQYSVAANVMQLVRDGVECNVFLGITCPTTAISLYGIAENLNTPVLGCPAAGTAALLLNPRSLSGTLPLLIKASFGFVDIRAFTFSFLRENGYRHLSILRDESATFYSLMGKFFTLRTRNDTQYGMDVQEFPFFNEETSLPNFKKLLKIADDVSRVFLVLGHADFVRKTLVCET</sequence>
<gene>
    <name evidence="6" type="primary">RvY_07413</name>
    <name evidence="6" type="synonym">RvY_07413.1</name>
    <name evidence="6" type="ORF">RvY_07413-1</name>
</gene>
<keyword evidence="2" id="KW-0812">Transmembrane</keyword>
<dbReference type="SUPFAM" id="SSF53822">
    <property type="entry name" value="Periplasmic binding protein-like I"/>
    <property type="match status" value="1"/>
</dbReference>
<dbReference type="GO" id="GO:0016020">
    <property type="term" value="C:membrane"/>
    <property type="evidence" value="ECO:0007669"/>
    <property type="project" value="UniProtKB-SubCell"/>
</dbReference>
<evidence type="ECO:0000256" key="1">
    <source>
        <dbReference type="ARBA" id="ARBA00004370"/>
    </source>
</evidence>
<dbReference type="EMBL" id="BDGG01000003">
    <property type="protein sequence ID" value="GAU95874.1"/>
    <property type="molecule type" value="Genomic_DNA"/>
</dbReference>
<dbReference type="AlphaFoldDB" id="A0A1D1V226"/>
<dbReference type="OrthoDB" id="10604699at2759"/>
<evidence type="ECO:0000313" key="6">
    <source>
        <dbReference type="EMBL" id="GAU95874.1"/>
    </source>
</evidence>
<evidence type="ECO:0000256" key="3">
    <source>
        <dbReference type="ARBA" id="ARBA00022989"/>
    </source>
</evidence>
<keyword evidence="7" id="KW-1185">Reference proteome</keyword>
<dbReference type="Pfam" id="PF01094">
    <property type="entry name" value="ANF_receptor"/>
    <property type="match status" value="1"/>
</dbReference>
<comment type="caution">
    <text evidence="6">The sequence shown here is derived from an EMBL/GenBank/DDBJ whole genome shotgun (WGS) entry which is preliminary data.</text>
</comment>
<comment type="subcellular location">
    <subcellularLocation>
        <location evidence="1">Membrane</location>
    </subcellularLocation>
</comment>
<evidence type="ECO:0000259" key="5">
    <source>
        <dbReference type="Pfam" id="PF01094"/>
    </source>
</evidence>